<dbReference type="Proteomes" id="UP001497392">
    <property type="component" value="Unassembled WGS sequence"/>
</dbReference>
<feature type="domain" description="Glucose-6-phosphate dehydrogenase C-terminal" evidence="11">
    <location>
        <begin position="287"/>
        <end position="581"/>
    </location>
</feature>
<evidence type="ECO:0000256" key="9">
    <source>
        <dbReference type="SAM" id="MobiDB-lite"/>
    </source>
</evidence>
<accession>A0ABP1G9V7</accession>
<feature type="compositionally biased region" description="Basic residues" evidence="9">
    <location>
        <begin position="29"/>
        <end position="38"/>
    </location>
</feature>
<dbReference type="InterPro" id="IPR022674">
    <property type="entry name" value="G6P_DH_NAD-bd"/>
</dbReference>
<keyword evidence="3 8" id="KW-0313">Glucose metabolism</keyword>
<evidence type="ECO:0000256" key="8">
    <source>
        <dbReference type="RuleBase" id="RU362120"/>
    </source>
</evidence>
<evidence type="ECO:0000259" key="10">
    <source>
        <dbReference type="Pfam" id="PF00479"/>
    </source>
</evidence>
<protein>
    <recommendedName>
        <fullName evidence="8">Glucose-6-phosphate 1-dehydrogenase</fullName>
        <ecNumber evidence="8">1.1.1.49</ecNumber>
    </recommendedName>
</protein>
<gene>
    <name evidence="12" type="primary">g12233</name>
    <name evidence="12" type="ORF">VP750_LOCUS10900</name>
</gene>
<dbReference type="PANTHER" id="PTHR23429">
    <property type="entry name" value="GLUCOSE-6-PHOSPHATE 1-DEHYDROGENASE G6PD"/>
    <property type="match status" value="1"/>
</dbReference>
<evidence type="ECO:0000256" key="5">
    <source>
        <dbReference type="ARBA" id="ARBA00023002"/>
    </source>
</evidence>
<feature type="region of interest" description="Disordered" evidence="9">
    <location>
        <begin position="28"/>
        <end position="48"/>
    </location>
</feature>
<comment type="catalytic activity">
    <reaction evidence="7 8">
        <text>D-glucose 6-phosphate + NADP(+) = 6-phospho-D-glucono-1,5-lactone + NADPH + H(+)</text>
        <dbReference type="Rhea" id="RHEA:15841"/>
        <dbReference type="ChEBI" id="CHEBI:15378"/>
        <dbReference type="ChEBI" id="CHEBI:57783"/>
        <dbReference type="ChEBI" id="CHEBI:57955"/>
        <dbReference type="ChEBI" id="CHEBI:58349"/>
        <dbReference type="ChEBI" id="CHEBI:61548"/>
        <dbReference type="EC" id="1.1.1.49"/>
    </reaction>
</comment>
<dbReference type="PROSITE" id="PS00069">
    <property type="entry name" value="G6P_DEHYDROGENASE"/>
    <property type="match status" value="1"/>
</dbReference>
<dbReference type="Gene3D" id="3.30.360.10">
    <property type="entry name" value="Dihydrodipicolinate Reductase, domain 2"/>
    <property type="match status" value="1"/>
</dbReference>
<name>A0ABP1G9V7_9CHLO</name>
<dbReference type="PANTHER" id="PTHR23429:SF13">
    <property type="entry name" value="GLUCOSE-6-PHOSPHATE 1-DEHYDROGENASE 1, CHLOROPLASTIC"/>
    <property type="match status" value="1"/>
</dbReference>
<dbReference type="NCBIfam" id="TIGR00871">
    <property type="entry name" value="zwf"/>
    <property type="match status" value="1"/>
</dbReference>
<dbReference type="SUPFAM" id="SSF51735">
    <property type="entry name" value="NAD(P)-binding Rossmann-fold domains"/>
    <property type="match status" value="1"/>
</dbReference>
<dbReference type="Pfam" id="PF02781">
    <property type="entry name" value="G6PD_C"/>
    <property type="match status" value="1"/>
</dbReference>
<comment type="caution">
    <text evidence="12">The sequence shown here is derived from an EMBL/GenBank/DDBJ whole genome shotgun (WGS) entry which is preliminary data.</text>
</comment>
<dbReference type="PRINTS" id="PR00079">
    <property type="entry name" value="G6PDHDRGNASE"/>
</dbReference>
<keyword evidence="13" id="KW-1185">Reference proteome</keyword>
<comment type="similarity">
    <text evidence="2 8">Belongs to the glucose-6-phosphate dehydrogenase family.</text>
</comment>
<evidence type="ECO:0000259" key="11">
    <source>
        <dbReference type="Pfam" id="PF02781"/>
    </source>
</evidence>
<dbReference type="Gene3D" id="3.40.50.720">
    <property type="entry name" value="NAD(P)-binding Rossmann-like Domain"/>
    <property type="match status" value="1"/>
</dbReference>
<dbReference type="HAMAP" id="MF_00966">
    <property type="entry name" value="G6PD"/>
    <property type="match status" value="1"/>
</dbReference>
<evidence type="ECO:0000256" key="3">
    <source>
        <dbReference type="ARBA" id="ARBA00022526"/>
    </source>
</evidence>
<keyword evidence="6 8" id="KW-0119">Carbohydrate metabolism</keyword>
<dbReference type="EMBL" id="CAXHTA020000019">
    <property type="protein sequence ID" value="CAL5228994.1"/>
    <property type="molecule type" value="Genomic_DNA"/>
</dbReference>
<dbReference type="Pfam" id="PF00479">
    <property type="entry name" value="G6PD_N"/>
    <property type="match status" value="1"/>
</dbReference>
<dbReference type="InterPro" id="IPR036291">
    <property type="entry name" value="NAD(P)-bd_dom_sf"/>
</dbReference>
<evidence type="ECO:0000313" key="12">
    <source>
        <dbReference type="EMBL" id="CAL5228994.1"/>
    </source>
</evidence>
<feature type="domain" description="Glucose-6-phosphate dehydrogenase NAD-binding" evidence="10">
    <location>
        <begin position="104"/>
        <end position="284"/>
    </location>
</feature>
<comment type="function">
    <text evidence="8">Catalyzes the rate-limiting step of the oxidative pentose-phosphate pathway, which represents a route for the dissimilation of carbohydrates besides glycolysis.</text>
</comment>
<dbReference type="InterPro" id="IPR022675">
    <property type="entry name" value="G6P_DH_C"/>
</dbReference>
<sequence>MKGVKLGAGAQRVQKDIVTAPLPATCRASHSRRVRAQRQQKGQHGSRGQLLISCVAASPVGIEPASNTSNGTPPVEEGVVADQLDAAAAETHKTDWTKETLSIVVVGASGDLARKKIYPALFALYVEDMLPENFTIYGYARSKMSDEEFRDYIGGSLTCRVTDEESCGDKYDTFLERCYYQPGQYSDQSDFKALSDRMTETEKDMKKANRIFYLSIPPSIFTAVAGCASKAASSPTGWTRVIVEKPFGKDSESFAQLERELSNFLSEEQMYRIDHYLGKELIENLTVLRFANLVFEPLWSRNFIRNVQIIFSEDFGTEGRGGYFDQYGIIRDVIQNHLLQIVSLFAMEAPVSLDAEHIRNEKVKVLQSMKQLSLDDVVVGQYRARQGKGVNHPGYLDDDTVPAGSLCPTFAAVALFINNARWDGVPFLLKAGKALESRRTEIRVQFRHVPGNLFRDRLGLDLDRATNELVMRIQPDEAIYLKINNKIPGLGMKLDVTKLDLTYKQRYNQHLPDAYERLILDVVNGDKRLFIRNDELDAAWALFTPILKEIEDKKVQPELYPYGSRGPVGSHYLASKYGVRWGDIMTTDE</sequence>
<evidence type="ECO:0000256" key="2">
    <source>
        <dbReference type="ARBA" id="ARBA00009975"/>
    </source>
</evidence>
<dbReference type="EC" id="1.1.1.49" evidence="8"/>
<evidence type="ECO:0000313" key="13">
    <source>
        <dbReference type="Proteomes" id="UP001497392"/>
    </source>
</evidence>
<evidence type="ECO:0000256" key="7">
    <source>
        <dbReference type="ARBA" id="ARBA00048749"/>
    </source>
</evidence>
<dbReference type="InterPro" id="IPR001282">
    <property type="entry name" value="G6P_DH"/>
</dbReference>
<proteinExistence type="inferred from homology"/>
<comment type="pathway">
    <text evidence="1 8">Carbohydrate degradation; pentose phosphate pathway; D-ribulose 5-phosphate from D-glucose 6-phosphate (oxidative stage): step 1/3.</text>
</comment>
<keyword evidence="5 8" id="KW-0560">Oxidoreductase</keyword>
<evidence type="ECO:0000256" key="4">
    <source>
        <dbReference type="ARBA" id="ARBA00022857"/>
    </source>
</evidence>
<evidence type="ECO:0000256" key="6">
    <source>
        <dbReference type="ARBA" id="ARBA00023277"/>
    </source>
</evidence>
<organism evidence="12 13">
    <name type="scientific">Coccomyxa viridis</name>
    <dbReference type="NCBI Taxonomy" id="1274662"/>
    <lineage>
        <taxon>Eukaryota</taxon>
        <taxon>Viridiplantae</taxon>
        <taxon>Chlorophyta</taxon>
        <taxon>core chlorophytes</taxon>
        <taxon>Trebouxiophyceae</taxon>
        <taxon>Trebouxiophyceae incertae sedis</taxon>
        <taxon>Coccomyxaceae</taxon>
        <taxon>Coccomyxa</taxon>
    </lineage>
</organism>
<evidence type="ECO:0000256" key="1">
    <source>
        <dbReference type="ARBA" id="ARBA00004937"/>
    </source>
</evidence>
<reference evidence="12 13" key="1">
    <citation type="submission" date="2024-06" db="EMBL/GenBank/DDBJ databases">
        <authorList>
            <person name="Kraege A."/>
            <person name="Thomma B."/>
        </authorList>
    </citation>
    <scope>NUCLEOTIDE SEQUENCE [LARGE SCALE GENOMIC DNA]</scope>
</reference>
<dbReference type="InterPro" id="IPR019796">
    <property type="entry name" value="G6P_DH_AS"/>
</dbReference>
<dbReference type="SUPFAM" id="SSF55347">
    <property type="entry name" value="Glyceraldehyde-3-phosphate dehydrogenase-like, C-terminal domain"/>
    <property type="match status" value="1"/>
</dbReference>
<keyword evidence="4 8" id="KW-0521">NADP</keyword>